<organism evidence="2 3">
    <name type="scientific">Marinilactibacillus psychrotolerans 42ea</name>
    <dbReference type="NCBI Taxonomy" id="1255609"/>
    <lineage>
        <taxon>Bacteria</taxon>
        <taxon>Bacillati</taxon>
        <taxon>Bacillota</taxon>
        <taxon>Bacilli</taxon>
        <taxon>Lactobacillales</taxon>
        <taxon>Carnobacteriaceae</taxon>
        <taxon>Marinilactibacillus</taxon>
    </lineage>
</organism>
<name>A0A1R4K9M2_9LACT</name>
<dbReference type="InterPro" id="IPR025668">
    <property type="entry name" value="Tnp_DDE_dom"/>
</dbReference>
<evidence type="ECO:0000259" key="1">
    <source>
        <dbReference type="Pfam" id="PF13701"/>
    </source>
</evidence>
<sequence>MSNLRDNRLSFNKNVQISSKSEKLSSHGGLILVREFLEKIQFNKLVKKNVHFEDKRKFFTHSKNTTFLQVLYQLISGYKSDSAANALRHDPVFKLILDEQEGSSQPTISRFFSESTEKNLDELNDLTQALIKLFHESQATQEMVLDLDSTHSDTFGNQESTDYNAHYGTTGYHPLLAFDGLTGLFLGAKLRSGNQYTSKGVGSFVRDLLDSYKDRTTELNILVRGDSGFATPEVYELADDYSVQFVIRLKANTKLQTIAEHLITYGDDTNWEETEVQYFNIDYQAKSWKKPQRVVIKSTRDGLLFRHEFVTTNLSTVIRNDQVFKMYQNRGTMENFIKEIKSGFYFDKTDSSAFLTNAIRMTISGIAYDLIQLMKYLVFPKTEIKSLIDTIRFRFIKVASRLTHHARRVQIQFSCANVYDKEFETILQNLTYL</sequence>
<dbReference type="InterPro" id="IPR047960">
    <property type="entry name" value="Transpos_IS1380"/>
</dbReference>
<dbReference type="Proteomes" id="UP000195611">
    <property type="component" value="Unassembled WGS sequence"/>
</dbReference>
<dbReference type="EMBL" id="FUKW01000124">
    <property type="protein sequence ID" value="SJN40864.1"/>
    <property type="molecule type" value="Genomic_DNA"/>
</dbReference>
<dbReference type="RefSeq" id="WP_087059323.1">
    <property type="nucleotide sequence ID" value="NZ_FUKW01000124.1"/>
</dbReference>
<accession>A0A1R4K9M2</accession>
<dbReference type="NCBIfam" id="NF033539">
    <property type="entry name" value="transpos_IS1380"/>
    <property type="match status" value="1"/>
</dbReference>
<dbReference type="InterPro" id="IPR012337">
    <property type="entry name" value="RNaseH-like_sf"/>
</dbReference>
<dbReference type="AlphaFoldDB" id="A0A1R4K9M2"/>
<dbReference type="SUPFAM" id="SSF53098">
    <property type="entry name" value="Ribonuclease H-like"/>
    <property type="match status" value="1"/>
</dbReference>
<feature type="domain" description="Transposase DDE" evidence="1">
    <location>
        <begin position="9"/>
        <end position="431"/>
    </location>
</feature>
<dbReference type="Pfam" id="PF13701">
    <property type="entry name" value="DDE_Tnp_1_4"/>
    <property type="match status" value="1"/>
</dbReference>
<evidence type="ECO:0000313" key="3">
    <source>
        <dbReference type="Proteomes" id="UP000195611"/>
    </source>
</evidence>
<evidence type="ECO:0000313" key="2">
    <source>
        <dbReference type="EMBL" id="SJN40864.1"/>
    </source>
</evidence>
<gene>
    <name evidence="2" type="ORF">FM115_08695</name>
</gene>
<reference evidence="2 3" key="1">
    <citation type="submission" date="2017-02" db="EMBL/GenBank/DDBJ databases">
        <authorList>
            <person name="Peterson S.W."/>
        </authorList>
    </citation>
    <scope>NUCLEOTIDE SEQUENCE [LARGE SCALE GENOMIC DNA]</scope>
    <source>
        <strain evidence="2 3">42ea</strain>
    </source>
</reference>
<protein>
    <submittedName>
        <fullName evidence="2">Transposase</fullName>
    </submittedName>
</protein>
<proteinExistence type="predicted"/>